<dbReference type="OrthoDB" id="5193525at2"/>
<dbReference type="EMBL" id="NMVI01000013">
    <property type="protein sequence ID" value="OYN88274.1"/>
    <property type="molecule type" value="Genomic_DNA"/>
</dbReference>
<evidence type="ECO:0000313" key="5">
    <source>
        <dbReference type="Proteomes" id="UP000216533"/>
    </source>
</evidence>
<evidence type="ECO:0000313" key="2">
    <source>
        <dbReference type="EMBL" id="OYN88274.1"/>
    </source>
</evidence>
<sequence length="80" mass="9054">MTSPQSPTTDDRPPARCSSRGCTAHPVWDLQWNNPRIHAPERRKHWVACEDHKDTLGSFLSARGFLRDTVPFDPAIAQES</sequence>
<evidence type="ECO:0000313" key="4">
    <source>
        <dbReference type="Proteomes" id="UP000216300"/>
    </source>
</evidence>
<accession>A0A255E9M7</accession>
<dbReference type="Proteomes" id="UP000216300">
    <property type="component" value="Unassembled WGS sequence"/>
</dbReference>
<evidence type="ECO:0000313" key="3">
    <source>
        <dbReference type="EMBL" id="OYN89896.1"/>
    </source>
</evidence>
<dbReference type="RefSeq" id="WP_094450260.1">
    <property type="nucleotide sequence ID" value="NZ_NMVI01000013.1"/>
</dbReference>
<dbReference type="EMBL" id="NMVJ01000008">
    <property type="protein sequence ID" value="OYN89896.1"/>
    <property type="molecule type" value="Genomic_DNA"/>
</dbReference>
<proteinExistence type="predicted"/>
<organism evidence="2 5">
    <name type="scientific">Parenemella sanctibonifatiensis</name>
    <dbReference type="NCBI Taxonomy" id="2016505"/>
    <lineage>
        <taxon>Bacteria</taxon>
        <taxon>Bacillati</taxon>
        <taxon>Actinomycetota</taxon>
        <taxon>Actinomycetes</taxon>
        <taxon>Propionibacteriales</taxon>
        <taxon>Propionibacteriaceae</taxon>
        <taxon>Parenemella</taxon>
    </lineage>
</organism>
<name>A0A255E9M7_9ACTN</name>
<dbReference type="Proteomes" id="UP000216533">
    <property type="component" value="Unassembled WGS sequence"/>
</dbReference>
<reference evidence="4 5" key="1">
    <citation type="submission" date="2017-07" db="EMBL/GenBank/DDBJ databases">
        <title>Draft whole genome sequences of clinical Proprionibacteriaceae strains.</title>
        <authorList>
            <person name="Bernier A.-M."/>
            <person name="Bernard K."/>
            <person name="Domingo M.-C."/>
        </authorList>
    </citation>
    <scope>NUCLEOTIDE SEQUENCE [LARGE SCALE GENOMIC DNA]</scope>
    <source>
        <strain evidence="3 4">NML 150081</strain>
        <strain evidence="2 5">NML 160184</strain>
    </source>
</reference>
<keyword evidence="4" id="KW-1185">Reference proteome</keyword>
<comment type="caution">
    <text evidence="2">The sequence shown here is derived from an EMBL/GenBank/DDBJ whole genome shotgun (WGS) entry which is preliminary data.</text>
</comment>
<evidence type="ECO:0008006" key="6">
    <source>
        <dbReference type="Google" id="ProtNLM"/>
    </source>
</evidence>
<protein>
    <recommendedName>
        <fullName evidence="6">Acetone carboxylase</fullName>
    </recommendedName>
</protein>
<dbReference type="AlphaFoldDB" id="A0A255E9M7"/>
<accession>A0A255EEC3</accession>
<feature type="region of interest" description="Disordered" evidence="1">
    <location>
        <begin position="1"/>
        <end position="20"/>
    </location>
</feature>
<evidence type="ECO:0000256" key="1">
    <source>
        <dbReference type="SAM" id="MobiDB-lite"/>
    </source>
</evidence>
<gene>
    <name evidence="3" type="ORF">CGZ91_10370</name>
    <name evidence="2" type="ORF">CGZ92_04865</name>
</gene>